<keyword evidence="5 11" id="KW-0812">Transmembrane</keyword>
<dbReference type="GO" id="GO:0006826">
    <property type="term" value="P:iron ion transport"/>
    <property type="evidence" value="ECO:0007669"/>
    <property type="project" value="UniProtKB-KW"/>
</dbReference>
<dbReference type="SUPFAM" id="SSF56935">
    <property type="entry name" value="Porins"/>
    <property type="match status" value="1"/>
</dbReference>
<gene>
    <name evidence="13" type="ORF">GGR21_000707</name>
</gene>
<keyword evidence="7" id="KW-0406">Ion transport</keyword>
<evidence type="ECO:0000313" key="13">
    <source>
        <dbReference type="EMBL" id="MBB4034820.1"/>
    </source>
</evidence>
<evidence type="ECO:0000256" key="6">
    <source>
        <dbReference type="ARBA" id="ARBA00023004"/>
    </source>
</evidence>
<keyword evidence="13" id="KW-0675">Receptor</keyword>
<sequence length="896" mass="99176">MKLIRLVFILLLITCFNITLCAQQNRISGKITDDKGESLAGVSVIVKGTRTGINSDQEGLFTLSDVKRQNILVFSLLGYITKEMQANESMQVTLQEDTQLLNEVVVTTQKRSQSNIEVPAAVSALSGENLTALNIRQLDELSEYIPGMQMQLQSPNNPGYVIRGVTSDDGDSRSQPRVSVFQDGISISRSRGSAVELFDLERIEVVKGPQGTLFGRGAEIGALHIVRHKPVNTLGAEVTLGYGSHNQKLASGFINTPIVKDKLLNRFSFNYEDRDGFIKNLSGGDLNGKNTWAIRNSTRFFGGENTIADLILDYQRDNYPGTSFKNGQYAPAGGNTAPNTMADLEQGKNLYIKRNVGGAGFLIDHTINPNWKFSSISGFRAFDSDESFDADGTAAPILWVSEKAKGTQLSQEFRFNYDNKDNFSGFVGASYFYENNSQEVPMRINEQSLYPAYISPVLKKMLTDQFAATGFLSEEQVAGIADMLFPSTPALTDGKPNYVSNIPDIRTTLEQVFSAQMGMPLKLEQIFAQLPVETQQQLIGTIDLLSNHPINAYHEETSKNTGVNNAAEFFADGTYKITSRLGITGGIRLSYEHQKGSYESVGSAQPSIFGQLMNQSPNLLNPVSNGKISASKDYFSYVGRLALNYMFNRNNIYASVSRGRRPGVVSVLPSETTYLQPEIIWSYETGIKGNVLKGRLNYDFTMFYYDWNHFQTTSLKTIEGSLTPQYQANDAGKAHSFGIETGLRYHFMSQLSAFANFAYIDGKFNDEDEDGNPQEYAGNRFRLTPKQTFSLGVDANIPLKGGQTIFIRPAYSYKSKVYFEDDNTELLSQKGYGLFNYTAGIGFKMNKMYCEISTYGKNAFDKKYIIDAGNSGNTIGMPTFIGGSPSQYGVQIKVGF</sequence>
<evidence type="ECO:0000256" key="3">
    <source>
        <dbReference type="ARBA" id="ARBA00022452"/>
    </source>
</evidence>
<dbReference type="Gene3D" id="2.40.170.20">
    <property type="entry name" value="TonB-dependent receptor, beta-barrel domain"/>
    <property type="match status" value="2"/>
</dbReference>
<dbReference type="InterPro" id="IPR008969">
    <property type="entry name" value="CarboxyPept-like_regulatory"/>
</dbReference>
<evidence type="ECO:0000313" key="14">
    <source>
        <dbReference type="Proteomes" id="UP000555103"/>
    </source>
</evidence>
<dbReference type="InterPro" id="IPR036942">
    <property type="entry name" value="Beta-barrel_TonB_sf"/>
</dbReference>
<name>A0A840CFR8_9BACT</name>
<keyword evidence="9 11" id="KW-0472">Membrane</keyword>
<keyword evidence="2 11" id="KW-0813">Transport</keyword>
<proteinExistence type="inferred from homology"/>
<dbReference type="SUPFAM" id="SSF49464">
    <property type="entry name" value="Carboxypeptidase regulatory domain-like"/>
    <property type="match status" value="1"/>
</dbReference>
<keyword evidence="4" id="KW-0410">Iron transport</keyword>
<dbReference type="AlphaFoldDB" id="A0A840CFR8"/>
<evidence type="ECO:0000256" key="7">
    <source>
        <dbReference type="ARBA" id="ARBA00023065"/>
    </source>
</evidence>
<dbReference type="Gene3D" id="2.60.40.1120">
    <property type="entry name" value="Carboxypeptidase-like, regulatory domain"/>
    <property type="match status" value="1"/>
</dbReference>
<dbReference type="GO" id="GO:0009279">
    <property type="term" value="C:cell outer membrane"/>
    <property type="evidence" value="ECO:0007669"/>
    <property type="project" value="UniProtKB-SubCell"/>
</dbReference>
<keyword evidence="3 11" id="KW-1134">Transmembrane beta strand</keyword>
<dbReference type="InterPro" id="IPR039426">
    <property type="entry name" value="TonB-dep_rcpt-like"/>
</dbReference>
<dbReference type="Pfam" id="PF07715">
    <property type="entry name" value="Plug"/>
    <property type="match status" value="1"/>
</dbReference>
<dbReference type="PANTHER" id="PTHR32552">
    <property type="entry name" value="FERRICHROME IRON RECEPTOR-RELATED"/>
    <property type="match status" value="1"/>
</dbReference>
<evidence type="ECO:0000256" key="9">
    <source>
        <dbReference type="ARBA" id="ARBA00023136"/>
    </source>
</evidence>
<keyword evidence="8" id="KW-0798">TonB box</keyword>
<dbReference type="PROSITE" id="PS52016">
    <property type="entry name" value="TONB_DEPENDENT_REC_3"/>
    <property type="match status" value="1"/>
</dbReference>
<protein>
    <submittedName>
        <fullName evidence="13">Outer membrane receptor protein involved in Fe transport</fullName>
    </submittedName>
</protein>
<reference evidence="13 14" key="1">
    <citation type="submission" date="2020-08" db="EMBL/GenBank/DDBJ databases">
        <title>Genomic Encyclopedia of Type Strains, Phase IV (KMG-IV): sequencing the most valuable type-strain genomes for metagenomic binning, comparative biology and taxonomic classification.</title>
        <authorList>
            <person name="Goeker M."/>
        </authorList>
    </citation>
    <scope>NUCLEOTIDE SEQUENCE [LARGE SCALE GENOMIC DNA]</scope>
    <source>
        <strain evidence="13 14">DSM 104969</strain>
    </source>
</reference>
<keyword evidence="10 11" id="KW-0998">Cell outer membrane</keyword>
<dbReference type="InterPro" id="IPR012910">
    <property type="entry name" value="Plug_dom"/>
</dbReference>
<evidence type="ECO:0000256" key="5">
    <source>
        <dbReference type="ARBA" id="ARBA00022692"/>
    </source>
</evidence>
<feature type="domain" description="TonB-dependent receptor plug" evidence="12">
    <location>
        <begin position="116"/>
        <end position="219"/>
    </location>
</feature>
<dbReference type="PANTHER" id="PTHR32552:SF81">
    <property type="entry name" value="TONB-DEPENDENT OUTER MEMBRANE RECEPTOR"/>
    <property type="match status" value="1"/>
</dbReference>
<dbReference type="RefSeq" id="WP_183305763.1">
    <property type="nucleotide sequence ID" value="NZ_JACIEP010000002.1"/>
</dbReference>
<evidence type="ECO:0000256" key="1">
    <source>
        <dbReference type="ARBA" id="ARBA00004571"/>
    </source>
</evidence>
<evidence type="ECO:0000256" key="11">
    <source>
        <dbReference type="PROSITE-ProRule" id="PRU01360"/>
    </source>
</evidence>
<accession>A0A840CFR8</accession>
<dbReference type="EMBL" id="JACIEP010000002">
    <property type="protein sequence ID" value="MBB4034820.1"/>
    <property type="molecule type" value="Genomic_DNA"/>
</dbReference>
<evidence type="ECO:0000256" key="10">
    <source>
        <dbReference type="ARBA" id="ARBA00023237"/>
    </source>
</evidence>
<dbReference type="Proteomes" id="UP000555103">
    <property type="component" value="Unassembled WGS sequence"/>
</dbReference>
<comment type="similarity">
    <text evidence="11">Belongs to the TonB-dependent receptor family.</text>
</comment>
<organism evidence="13 14">
    <name type="scientific">Dysgonomonas hofstadii</name>
    <dbReference type="NCBI Taxonomy" id="637886"/>
    <lineage>
        <taxon>Bacteria</taxon>
        <taxon>Pseudomonadati</taxon>
        <taxon>Bacteroidota</taxon>
        <taxon>Bacteroidia</taxon>
        <taxon>Bacteroidales</taxon>
        <taxon>Dysgonomonadaceae</taxon>
        <taxon>Dysgonomonas</taxon>
    </lineage>
</organism>
<keyword evidence="6" id="KW-0408">Iron</keyword>
<evidence type="ECO:0000259" key="12">
    <source>
        <dbReference type="Pfam" id="PF07715"/>
    </source>
</evidence>
<comment type="caution">
    <text evidence="13">The sequence shown here is derived from an EMBL/GenBank/DDBJ whole genome shotgun (WGS) entry which is preliminary data.</text>
</comment>
<dbReference type="Pfam" id="PF13715">
    <property type="entry name" value="CarbopepD_reg_2"/>
    <property type="match status" value="1"/>
</dbReference>
<evidence type="ECO:0000256" key="4">
    <source>
        <dbReference type="ARBA" id="ARBA00022496"/>
    </source>
</evidence>
<comment type="subcellular location">
    <subcellularLocation>
        <location evidence="1 11">Cell outer membrane</location>
        <topology evidence="1 11">Multi-pass membrane protein</topology>
    </subcellularLocation>
</comment>
<evidence type="ECO:0000256" key="2">
    <source>
        <dbReference type="ARBA" id="ARBA00022448"/>
    </source>
</evidence>
<keyword evidence="14" id="KW-1185">Reference proteome</keyword>
<evidence type="ECO:0000256" key="8">
    <source>
        <dbReference type="ARBA" id="ARBA00023077"/>
    </source>
</evidence>